<dbReference type="CDD" id="cd05797">
    <property type="entry name" value="Ribosomal_L10"/>
    <property type="match status" value="1"/>
</dbReference>
<dbReference type="InterPro" id="IPR001790">
    <property type="entry name" value="Ribosomal_uL10"/>
</dbReference>
<dbReference type="InterPro" id="IPR047865">
    <property type="entry name" value="Ribosomal_uL10_bac_type"/>
</dbReference>
<evidence type="ECO:0000256" key="5">
    <source>
        <dbReference type="HAMAP-Rule" id="MF_00362"/>
    </source>
</evidence>
<comment type="caution">
    <text evidence="6">The sequence shown here is derived from an EMBL/GenBank/DDBJ whole genome shotgun (WGS) entry which is preliminary data.</text>
</comment>
<evidence type="ECO:0000256" key="2">
    <source>
        <dbReference type="ARBA" id="ARBA00022980"/>
    </source>
</evidence>
<comment type="function">
    <text evidence="5">Forms part of the ribosomal stalk, playing a central role in the interaction of the ribosome with GTP-bound translation factors.</text>
</comment>
<evidence type="ECO:0000256" key="1">
    <source>
        <dbReference type="ARBA" id="ARBA00008889"/>
    </source>
</evidence>
<comment type="subunit">
    <text evidence="5">Part of the ribosomal stalk of the 50S ribosomal subunit. The N-terminus interacts with L11 and the large rRNA to form the base of the stalk. The C-terminus forms an elongated spine to which L12 dimers bind in a sequential fashion forming a multimeric L10(L12)X complex.</text>
</comment>
<reference evidence="6 7" key="1">
    <citation type="journal article" date="2016" name="Nat. Commun.">
        <title>Thousands of microbial genomes shed light on interconnected biogeochemical processes in an aquifer system.</title>
        <authorList>
            <person name="Anantharaman K."/>
            <person name="Brown C.T."/>
            <person name="Hug L.A."/>
            <person name="Sharon I."/>
            <person name="Castelle C.J."/>
            <person name="Probst A.J."/>
            <person name="Thomas B.C."/>
            <person name="Singh A."/>
            <person name="Wilkins M.J."/>
            <person name="Karaoz U."/>
            <person name="Brodie E.L."/>
            <person name="Williams K.H."/>
            <person name="Hubbard S.S."/>
            <person name="Banfield J.F."/>
        </authorList>
    </citation>
    <scope>NUCLEOTIDE SEQUENCE [LARGE SCALE GENOMIC DNA]</scope>
</reference>
<dbReference type="HAMAP" id="MF_00362">
    <property type="entry name" value="Ribosomal_uL10"/>
    <property type="match status" value="1"/>
</dbReference>
<evidence type="ECO:0000256" key="4">
    <source>
        <dbReference type="ARBA" id="ARBA00035202"/>
    </source>
</evidence>
<dbReference type="GO" id="GO:0006412">
    <property type="term" value="P:translation"/>
    <property type="evidence" value="ECO:0007669"/>
    <property type="project" value="UniProtKB-UniRule"/>
</dbReference>
<accession>A0A1G2RBG5</accession>
<dbReference type="STRING" id="1802457.A3F15_00450"/>
<gene>
    <name evidence="5" type="primary">rplJ</name>
    <name evidence="6" type="ORF">A3F15_00450</name>
</gene>
<dbReference type="GO" id="GO:1990904">
    <property type="term" value="C:ribonucleoprotein complex"/>
    <property type="evidence" value="ECO:0007669"/>
    <property type="project" value="UniProtKB-KW"/>
</dbReference>
<protein>
    <recommendedName>
        <fullName evidence="4 5">Large ribosomal subunit protein uL10</fullName>
    </recommendedName>
</protein>
<organism evidence="6 7">
    <name type="scientific">Candidatus Wildermuthbacteria bacterium RIFCSPHIGHO2_12_FULL_40_12</name>
    <dbReference type="NCBI Taxonomy" id="1802457"/>
    <lineage>
        <taxon>Bacteria</taxon>
        <taxon>Candidatus Wildermuthiibacteriota</taxon>
    </lineage>
</organism>
<dbReference type="EMBL" id="MHUC01000035">
    <property type="protein sequence ID" value="OHA70196.1"/>
    <property type="molecule type" value="Genomic_DNA"/>
</dbReference>
<keyword evidence="2 5" id="KW-0689">Ribosomal protein</keyword>
<dbReference type="SUPFAM" id="SSF160369">
    <property type="entry name" value="Ribosomal protein L10-like"/>
    <property type="match status" value="1"/>
</dbReference>
<name>A0A1G2RBG5_9BACT</name>
<dbReference type="Proteomes" id="UP000177078">
    <property type="component" value="Unassembled WGS sequence"/>
</dbReference>
<keyword evidence="5" id="KW-0694">RNA-binding</keyword>
<dbReference type="GO" id="GO:0005840">
    <property type="term" value="C:ribosome"/>
    <property type="evidence" value="ECO:0007669"/>
    <property type="project" value="UniProtKB-KW"/>
</dbReference>
<dbReference type="InterPro" id="IPR022973">
    <property type="entry name" value="Ribosomal_uL10_bac"/>
</dbReference>
<evidence type="ECO:0000256" key="3">
    <source>
        <dbReference type="ARBA" id="ARBA00023274"/>
    </source>
</evidence>
<dbReference type="Pfam" id="PF00466">
    <property type="entry name" value="Ribosomal_L10"/>
    <property type="match status" value="1"/>
</dbReference>
<evidence type="ECO:0000313" key="6">
    <source>
        <dbReference type="EMBL" id="OHA70196.1"/>
    </source>
</evidence>
<keyword evidence="3 5" id="KW-0687">Ribonucleoprotein</keyword>
<keyword evidence="5" id="KW-0699">rRNA-binding</keyword>
<dbReference type="PANTHER" id="PTHR11560">
    <property type="entry name" value="39S RIBOSOMAL PROTEIN L10, MITOCHONDRIAL"/>
    <property type="match status" value="1"/>
</dbReference>
<dbReference type="GO" id="GO:0070180">
    <property type="term" value="F:large ribosomal subunit rRNA binding"/>
    <property type="evidence" value="ECO:0007669"/>
    <property type="project" value="UniProtKB-UniRule"/>
</dbReference>
<proteinExistence type="inferred from homology"/>
<evidence type="ECO:0000313" key="7">
    <source>
        <dbReference type="Proteomes" id="UP000177078"/>
    </source>
</evidence>
<dbReference type="NCBIfam" id="NF000955">
    <property type="entry name" value="PRK00099.1-1"/>
    <property type="match status" value="1"/>
</dbReference>
<sequence>MPITKDKKREIIQELGEKIAKQKIVVFADFTGVKVKELSDLRKKIKKEEGELKVVKKTLARIAFQKSGMEIDTKKLKGEIAFILGYKDQLGTAKILYQFSKSNPNFKILGGFLDGELRGSDNIIALAQLPTKEELLSMLVRSIALPMSSFINVLQGNIKGLIQVLKQVKA</sequence>
<dbReference type="Gene3D" id="6.10.250.290">
    <property type="match status" value="1"/>
</dbReference>
<comment type="similarity">
    <text evidence="1 5">Belongs to the universal ribosomal protein uL10 family.</text>
</comment>
<dbReference type="InterPro" id="IPR043141">
    <property type="entry name" value="Ribosomal_uL10-like_sf"/>
</dbReference>
<dbReference type="AlphaFoldDB" id="A0A1G2RBG5"/>
<dbReference type="Gene3D" id="3.30.70.1730">
    <property type="match status" value="1"/>
</dbReference>